<evidence type="ECO:0000313" key="13">
    <source>
        <dbReference type="RefSeq" id="XP_031567986.1"/>
    </source>
</evidence>
<dbReference type="InterPro" id="IPR014756">
    <property type="entry name" value="Ig_E-set"/>
</dbReference>
<dbReference type="PANTHER" id="PTHR25462">
    <property type="entry name" value="BONUS, ISOFORM C-RELATED"/>
    <property type="match status" value="1"/>
</dbReference>
<dbReference type="KEGG" id="aten:116302757"/>
<evidence type="ECO:0000256" key="3">
    <source>
        <dbReference type="ARBA" id="ARBA00022723"/>
    </source>
</evidence>
<dbReference type="PROSITE" id="PS00518">
    <property type="entry name" value="ZF_RING_1"/>
    <property type="match status" value="1"/>
</dbReference>
<sequence>MAAVNTYVEDFEKELTCSICHDIFTDPKTLPCLHSYCTQCIAQWYARSGNPFIKQMECPMCKTTIDVPDGDPSKLRSSFYLNSLLPLLHAMKSDANQPILPVCVSCEQPKVLVAFCPQCEGSICEECIKTHESIKQLRDNHQPTMFKDFKQENVANYMNKKIFCKEKFHEDNKLEYFCQEDSCKQSVCQKCATLYHQNHRMQSLEGAALEVKKGLQQDIDGVEGKKEKYEQELKHSEQNKERIGQEIELAKKEVRRAEEMICKTVRDHSTAMISALDQTLQEQTAANDQEQRDINSNIRLLSELQRQWQTLKERGVPYEIIESKEAFQIRSRVLLETPSVLHNKSIQRDITVCYVTSEQFLQSLQNIGKIVKSVTDPARCTIESIKKAPRGFINKCKIITRNTEGEVSPTRIESIDVRIKDGEGNEVEKKVSEEQTGKYRVSYKPQKNGTHEIQVKIGGEPICNSPQKVNILEVTETLKSEKIFGEGNYNGGQLQCPRSMAVSEGEELAIADRGNDRILIFSLDGNYLRVFNDAGLCHPFGAFFNEERIIVSDGTDGEGRIQEFDLNGTYVRTIYKPDQWFAPRGMCVNDNKDIAVCCLGKQELGIKPSIKVFSKQRIDFDMPDNSEQPQYITYGNEKYFVSYLNTYYVRVFDVNGVFLYKFGGKGEGDGQFNGVRGLAVYGPDMILVCDSGNHRVQLFTQEGQFIRSFGSRGTGVGQMTHPVDVVVTAGGRVCVLEWSGNRVQIWS</sequence>
<dbReference type="InParanoid" id="A0A6P8ILW8"/>
<evidence type="ECO:0000256" key="6">
    <source>
        <dbReference type="ARBA" id="ARBA00022833"/>
    </source>
</evidence>
<reference evidence="13" key="1">
    <citation type="submission" date="2025-08" db="UniProtKB">
        <authorList>
            <consortium name="RefSeq"/>
        </authorList>
    </citation>
    <scope>IDENTIFICATION</scope>
    <source>
        <tissue evidence="13">Tentacle</tissue>
    </source>
</reference>
<keyword evidence="6" id="KW-0862">Zinc</keyword>
<dbReference type="OrthoDB" id="6105938at2759"/>
<dbReference type="SUPFAM" id="SSF57845">
    <property type="entry name" value="B-box zinc-binding domain"/>
    <property type="match status" value="1"/>
</dbReference>
<name>A0A6P8ILW8_ACTTE</name>
<dbReference type="InterPro" id="IPR000315">
    <property type="entry name" value="Znf_B-box"/>
</dbReference>
<dbReference type="SUPFAM" id="SSF57850">
    <property type="entry name" value="RING/U-box"/>
    <property type="match status" value="1"/>
</dbReference>
<protein>
    <submittedName>
        <fullName evidence="13">E3 ubiquitin-protein ligase TRIM71-like</fullName>
    </submittedName>
</protein>
<dbReference type="AlphaFoldDB" id="A0A6P8ILW8"/>
<comment type="similarity">
    <text evidence="1">Belongs to the TRIM/RBCC family.</text>
</comment>
<feature type="repeat" description="NHL" evidence="9">
    <location>
        <begin position="659"/>
        <end position="702"/>
    </location>
</feature>
<keyword evidence="10" id="KW-0175">Coiled coil</keyword>
<evidence type="ECO:0000256" key="5">
    <source>
        <dbReference type="ARBA" id="ARBA00022771"/>
    </source>
</evidence>
<organism evidence="12 13">
    <name type="scientific">Actinia tenebrosa</name>
    <name type="common">Australian red waratah sea anemone</name>
    <dbReference type="NCBI Taxonomy" id="6105"/>
    <lineage>
        <taxon>Eukaryota</taxon>
        <taxon>Metazoa</taxon>
        <taxon>Cnidaria</taxon>
        <taxon>Anthozoa</taxon>
        <taxon>Hexacorallia</taxon>
        <taxon>Actiniaria</taxon>
        <taxon>Actiniidae</taxon>
        <taxon>Actinia</taxon>
    </lineage>
</organism>
<dbReference type="InterPro" id="IPR047153">
    <property type="entry name" value="TRIM45/56/19-like"/>
</dbReference>
<evidence type="ECO:0000256" key="8">
    <source>
        <dbReference type="PROSITE-ProRule" id="PRU00175"/>
    </source>
</evidence>
<evidence type="ECO:0000256" key="10">
    <source>
        <dbReference type="SAM" id="Coils"/>
    </source>
</evidence>
<dbReference type="CDD" id="cd19756">
    <property type="entry name" value="Bbox2"/>
    <property type="match status" value="1"/>
</dbReference>
<evidence type="ECO:0000313" key="12">
    <source>
        <dbReference type="Proteomes" id="UP000515163"/>
    </source>
</evidence>
<dbReference type="Gene3D" id="3.30.40.10">
    <property type="entry name" value="Zinc/RING finger domain, C3HC4 (zinc finger)"/>
    <property type="match status" value="1"/>
</dbReference>
<dbReference type="InterPro" id="IPR001841">
    <property type="entry name" value="Znf_RING"/>
</dbReference>
<dbReference type="Pfam" id="PF00630">
    <property type="entry name" value="Filamin"/>
    <property type="match status" value="1"/>
</dbReference>
<dbReference type="SMART" id="SM00336">
    <property type="entry name" value="BBOX"/>
    <property type="match status" value="2"/>
</dbReference>
<keyword evidence="4" id="KW-0677">Repeat</keyword>
<evidence type="ECO:0000256" key="4">
    <source>
        <dbReference type="ARBA" id="ARBA00022737"/>
    </source>
</evidence>
<dbReference type="PANTHER" id="PTHR25462:SF296">
    <property type="entry name" value="MEIOTIC P26, ISOFORM F"/>
    <property type="match status" value="1"/>
</dbReference>
<evidence type="ECO:0000256" key="1">
    <source>
        <dbReference type="ARBA" id="ARBA00008518"/>
    </source>
</evidence>
<dbReference type="InterPro" id="IPR013783">
    <property type="entry name" value="Ig-like_fold"/>
</dbReference>
<dbReference type="RefSeq" id="XP_031567986.1">
    <property type="nucleotide sequence ID" value="XM_031712126.1"/>
</dbReference>
<evidence type="ECO:0000256" key="2">
    <source>
        <dbReference type="ARBA" id="ARBA00022553"/>
    </source>
</evidence>
<dbReference type="InterPro" id="IPR001298">
    <property type="entry name" value="Filamin/ABP280_rpt"/>
</dbReference>
<dbReference type="PROSITE" id="PS51125">
    <property type="entry name" value="NHL"/>
    <property type="match status" value="3"/>
</dbReference>
<keyword evidence="3" id="KW-0479">Metal-binding</keyword>
<dbReference type="InterPro" id="IPR011042">
    <property type="entry name" value="6-blade_b-propeller_TolB-like"/>
</dbReference>
<feature type="repeat" description="Filamin" evidence="7">
    <location>
        <begin position="372"/>
        <end position="471"/>
    </location>
</feature>
<dbReference type="InterPro" id="IPR001258">
    <property type="entry name" value="NHL_repeat"/>
</dbReference>
<dbReference type="InterPro" id="IPR013083">
    <property type="entry name" value="Znf_RING/FYVE/PHD"/>
</dbReference>
<dbReference type="Gene3D" id="3.30.160.60">
    <property type="entry name" value="Classic Zinc Finger"/>
    <property type="match status" value="1"/>
</dbReference>
<feature type="coiled-coil region" evidence="10">
    <location>
        <begin position="212"/>
        <end position="307"/>
    </location>
</feature>
<evidence type="ECO:0000256" key="9">
    <source>
        <dbReference type="PROSITE-ProRule" id="PRU00504"/>
    </source>
</evidence>
<dbReference type="SUPFAM" id="SSF81296">
    <property type="entry name" value="E set domains"/>
    <property type="match status" value="1"/>
</dbReference>
<keyword evidence="5 8" id="KW-0863">Zinc-finger</keyword>
<proteinExistence type="inferred from homology"/>
<feature type="repeat" description="NHL" evidence="9">
    <location>
        <begin position="481"/>
        <end position="524"/>
    </location>
</feature>
<dbReference type="FunCoup" id="A0A6P8ILW8">
    <property type="interactions" value="3765"/>
</dbReference>
<dbReference type="PROSITE" id="PS50089">
    <property type="entry name" value="ZF_RING_2"/>
    <property type="match status" value="1"/>
</dbReference>
<dbReference type="InterPro" id="IPR017907">
    <property type="entry name" value="Znf_RING_CS"/>
</dbReference>
<dbReference type="Pfam" id="PF13445">
    <property type="entry name" value="zf-RING_UBOX"/>
    <property type="match status" value="1"/>
</dbReference>
<dbReference type="Proteomes" id="UP000515163">
    <property type="component" value="Unplaced"/>
</dbReference>
<keyword evidence="2" id="KW-0597">Phosphoprotein</keyword>
<feature type="domain" description="RING-type" evidence="11">
    <location>
        <begin position="17"/>
        <end position="62"/>
    </location>
</feature>
<evidence type="ECO:0000256" key="7">
    <source>
        <dbReference type="PROSITE-ProRule" id="PRU00087"/>
    </source>
</evidence>
<dbReference type="Gene3D" id="2.120.10.30">
    <property type="entry name" value="TolB, C-terminal domain"/>
    <property type="match status" value="2"/>
</dbReference>
<gene>
    <name evidence="13" type="primary">LOC116302757</name>
</gene>
<dbReference type="SUPFAM" id="SSF101898">
    <property type="entry name" value="NHL repeat"/>
    <property type="match status" value="1"/>
</dbReference>
<dbReference type="SMART" id="SM00557">
    <property type="entry name" value="IG_FLMN"/>
    <property type="match status" value="1"/>
</dbReference>
<dbReference type="Gene3D" id="2.60.40.10">
    <property type="entry name" value="Immunoglobulins"/>
    <property type="match status" value="1"/>
</dbReference>
<keyword evidence="12" id="KW-1185">Reference proteome</keyword>
<dbReference type="InterPro" id="IPR027370">
    <property type="entry name" value="Znf-RING_euk"/>
</dbReference>
<feature type="repeat" description="NHL" evidence="9">
    <location>
        <begin position="706"/>
        <end position="747"/>
    </location>
</feature>
<dbReference type="SMART" id="SM00184">
    <property type="entry name" value="RING"/>
    <property type="match status" value="1"/>
</dbReference>
<dbReference type="PROSITE" id="PS50194">
    <property type="entry name" value="FILAMIN_REPEAT"/>
    <property type="match status" value="1"/>
</dbReference>
<dbReference type="InterPro" id="IPR017868">
    <property type="entry name" value="Filamin/ABP280_repeat-like"/>
</dbReference>
<dbReference type="GeneID" id="116302757"/>
<evidence type="ECO:0000259" key="11">
    <source>
        <dbReference type="PROSITE" id="PS50089"/>
    </source>
</evidence>
<dbReference type="GO" id="GO:0008270">
    <property type="term" value="F:zinc ion binding"/>
    <property type="evidence" value="ECO:0007669"/>
    <property type="project" value="UniProtKB-KW"/>
</dbReference>
<accession>A0A6P8ILW8</accession>